<proteinExistence type="predicted"/>
<dbReference type="PATRIC" id="fig|1123384.7.peg.1842"/>
<gene>
    <name evidence="7" type="ORF">AJ81_09155</name>
</gene>
<evidence type="ECO:0000256" key="3">
    <source>
        <dbReference type="ARBA" id="ARBA00022989"/>
    </source>
</evidence>
<evidence type="ECO:0000256" key="4">
    <source>
        <dbReference type="ARBA" id="ARBA00023136"/>
    </source>
</evidence>
<dbReference type="KEGG" id="phy:AJ81_09155"/>
<reference evidence="7 8" key="1">
    <citation type="submission" date="2014-01" db="EMBL/GenBank/DDBJ databases">
        <title>Genome sequencing of Thermotog hypogea.</title>
        <authorList>
            <person name="Zhang X."/>
            <person name="Alvare G."/>
            <person name="Fristensky B."/>
            <person name="Chen L."/>
            <person name="Suen T."/>
            <person name="Chen Q."/>
            <person name="Ma K."/>
        </authorList>
    </citation>
    <scope>NUCLEOTIDE SEQUENCE [LARGE SCALE GENOMIC DNA]</scope>
    <source>
        <strain evidence="7 8">DSM 11164</strain>
    </source>
</reference>
<feature type="domain" description="DUF1232" evidence="6">
    <location>
        <begin position="15"/>
        <end position="49"/>
    </location>
</feature>
<keyword evidence="3 5" id="KW-1133">Transmembrane helix</keyword>
<feature type="transmembrane region" description="Helical" evidence="5">
    <location>
        <begin position="80"/>
        <end position="99"/>
    </location>
</feature>
<evidence type="ECO:0000256" key="1">
    <source>
        <dbReference type="ARBA" id="ARBA00004127"/>
    </source>
</evidence>
<sequence>MYLARKDERVPRRSKILIALALGYALSPIDLVPDFIPLLSQLDDLLIIPALIALALKSIPKEALDEYREKAQQLRMKRRFGMVSLFILAFWAVLAIWLMKLLSKLF</sequence>
<protein>
    <submittedName>
        <fullName evidence="7">Membrane protein</fullName>
    </submittedName>
</protein>
<name>A0A0X1KSQ8_9THEM</name>
<dbReference type="STRING" id="1123384.AJ81_09155"/>
<evidence type="ECO:0000256" key="5">
    <source>
        <dbReference type="SAM" id="Phobius"/>
    </source>
</evidence>
<dbReference type="EMBL" id="CP007141">
    <property type="protein sequence ID" value="AJC74313.1"/>
    <property type="molecule type" value="Genomic_DNA"/>
</dbReference>
<accession>A0A0X1KSQ8</accession>
<keyword evidence="8" id="KW-1185">Reference proteome</keyword>
<dbReference type="AlphaFoldDB" id="A0A0X1KSQ8"/>
<keyword evidence="2 5" id="KW-0812">Transmembrane</keyword>
<organism evidence="7 8">
    <name type="scientific">Pseudothermotoga hypogea DSM 11164 = NBRC 106472</name>
    <dbReference type="NCBI Taxonomy" id="1123384"/>
    <lineage>
        <taxon>Bacteria</taxon>
        <taxon>Thermotogati</taxon>
        <taxon>Thermotogota</taxon>
        <taxon>Thermotogae</taxon>
        <taxon>Thermotogales</taxon>
        <taxon>Thermotogaceae</taxon>
        <taxon>Pseudothermotoga</taxon>
    </lineage>
</organism>
<dbReference type="GO" id="GO:0012505">
    <property type="term" value="C:endomembrane system"/>
    <property type="evidence" value="ECO:0007669"/>
    <property type="project" value="UniProtKB-SubCell"/>
</dbReference>
<evidence type="ECO:0000259" key="6">
    <source>
        <dbReference type="Pfam" id="PF06803"/>
    </source>
</evidence>
<evidence type="ECO:0000256" key="2">
    <source>
        <dbReference type="ARBA" id="ARBA00022692"/>
    </source>
</evidence>
<comment type="subcellular location">
    <subcellularLocation>
        <location evidence="1">Endomembrane system</location>
        <topology evidence="1">Multi-pass membrane protein</topology>
    </subcellularLocation>
</comment>
<evidence type="ECO:0000313" key="7">
    <source>
        <dbReference type="EMBL" id="AJC74313.1"/>
    </source>
</evidence>
<dbReference type="Proteomes" id="UP000077469">
    <property type="component" value="Chromosome"/>
</dbReference>
<dbReference type="Pfam" id="PF06803">
    <property type="entry name" value="DUF1232"/>
    <property type="match status" value="1"/>
</dbReference>
<keyword evidence="4 5" id="KW-0472">Membrane</keyword>
<dbReference type="InterPro" id="IPR010652">
    <property type="entry name" value="DUF1232"/>
</dbReference>
<evidence type="ECO:0000313" key="8">
    <source>
        <dbReference type="Proteomes" id="UP000077469"/>
    </source>
</evidence>
<dbReference type="PaxDb" id="1123384-AJ81_09155"/>